<organism evidence="1 2">
    <name type="scientific">Fusarium longipes</name>
    <dbReference type="NCBI Taxonomy" id="694270"/>
    <lineage>
        <taxon>Eukaryota</taxon>
        <taxon>Fungi</taxon>
        <taxon>Dikarya</taxon>
        <taxon>Ascomycota</taxon>
        <taxon>Pezizomycotina</taxon>
        <taxon>Sordariomycetes</taxon>
        <taxon>Hypocreomycetidae</taxon>
        <taxon>Hypocreales</taxon>
        <taxon>Nectriaceae</taxon>
        <taxon>Fusarium</taxon>
    </lineage>
</organism>
<sequence>MEDYDSNLESFRSAARIRVAMWLNVLNTFPGKVDVTAMAEDGAFASNAVAMDIAVGNDPFDLDYDDGAGFPIQDPAIVGEDDAPDVTIPTTQRQDRFKRSNKEFAIRWLTDVLPKTHRDEILTDRVRKVIQLLYHLRTENQDERILVVSCSVMFLDVINEELRREDRHKLLYRTARYDGTVDLERRIDFAIRAW</sequence>
<reference evidence="1 2" key="1">
    <citation type="journal article" date="2018" name="PLoS Pathog.">
        <title>Evolution of structural diversity of trichothecenes, a family of toxins produced by plant pathogenic and entomopathogenic fungi.</title>
        <authorList>
            <person name="Proctor R.H."/>
            <person name="McCormick S.P."/>
            <person name="Kim H.S."/>
            <person name="Cardoza R.E."/>
            <person name="Stanley A.M."/>
            <person name="Lindo L."/>
            <person name="Kelly A."/>
            <person name="Brown D.W."/>
            <person name="Lee T."/>
            <person name="Vaughan M.M."/>
            <person name="Alexander N.J."/>
            <person name="Busman M."/>
            <person name="Gutierrez S."/>
        </authorList>
    </citation>
    <scope>NUCLEOTIDE SEQUENCE [LARGE SCALE GENOMIC DNA]</scope>
    <source>
        <strain evidence="1 2">NRRL 20695</strain>
    </source>
</reference>
<keyword evidence="2" id="KW-1185">Reference proteome</keyword>
<evidence type="ECO:0000313" key="2">
    <source>
        <dbReference type="Proteomes" id="UP000266234"/>
    </source>
</evidence>
<comment type="caution">
    <text evidence="1">The sequence shown here is derived from an EMBL/GenBank/DDBJ whole genome shotgun (WGS) entry which is preliminary data.</text>
</comment>
<dbReference type="AlphaFoldDB" id="A0A395SDW1"/>
<dbReference type="OrthoDB" id="5105430at2759"/>
<gene>
    <name evidence="1" type="ORF">FLONG3_7525</name>
</gene>
<evidence type="ECO:0000313" key="1">
    <source>
        <dbReference type="EMBL" id="RGP70347.1"/>
    </source>
</evidence>
<proteinExistence type="predicted"/>
<dbReference type="EMBL" id="PXOG01000172">
    <property type="protein sequence ID" value="RGP70347.1"/>
    <property type="molecule type" value="Genomic_DNA"/>
</dbReference>
<dbReference type="Proteomes" id="UP000266234">
    <property type="component" value="Unassembled WGS sequence"/>
</dbReference>
<name>A0A395SDW1_9HYPO</name>
<accession>A0A395SDW1</accession>
<protein>
    <submittedName>
        <fullName evidence="1">Uncharacterized protein</fullName>
    </submittedName>
</protein>